<dbReference type="AlphaFoldDB" id="A0A225VA74"/>
<dbReference type="Proteomes" id="UP000198211">
    <property type="component" value="Unassembled WGS sequence"/>
</dbReference>
<organism evidence="1 2">
    <name type="scientific">Phytophthora megakarya</name>
    <dbReference type="NCBI Taxonomy" id="4795"/>
    <lineage>
        <taxon>Eukaryota</taxon>
        <taxon>Sar</taxon>
        <taxon>Stramenopiles</taxon>
        <taxon>Oomycota</taxon>
        <taxon>Peronosporomycetes</taxon>
        <taxon>Peronosporales</taxon>
        <taxon>Peronosporaceae</taxon>
        <taxon>Phytophthora</taxon>
    </lineage>
</organism>
<gene>
    <name evidence="1" type="ORF">PHMEG_00026528</name>
</gene>
<proteinExistence type="predicted"/>
<accession>A0A225VA74</accession>
<sequence>PFFAPVIPPFQHRAEWTRSRYTPWPRALHDITLSSFTARVLRADHLPPRAWIFPTTAPPAPAFWDPTLLTERAVEALYATRPWDYLARRIQPLTFDVNDRHFQPFLARYDTHLDHWGQAYWEATHELPVPHSPTWARWRRRGNSRRSHAGDHLMCAFQLLVLLFQAGRADMDLLLDVMMLLFPPGRSSVGRWYPDLQNPTLEAALVAVAAREPWRRFFPYATRRRRQLHRDSRAPGVFRPPPSVQVHRSWTTLAIDLVVAVRLWQGVRS</sequence>
<dbReference type="STRING" id="4795.A0A225VA74"/>
<feature type="non-terminal residue" evidence="1">
    <location>
        <position position="1"/>
    </location>
</feature>
<evidence type="ECO:0000313" key="1">
    <source>
        <dbReference type="EMBL" id="OWZ01994.1"/>
    </source>
</evidence>
<evidence type="ECO:0000313" key="2">
    <source>
        <dbReference type="Proteomes" id="UP000198211"/>
    </source>
</evidence>
<dbReference type="EMBL" id="NBNE01006478">
    <property type="protein sequence ID" value="OWZ01994.1"/>
    <property type="molecule type" value="Genomic_DNA"/>
</dbReference>
<name>A0A225VA74_9STRA</name>
<comment type="caution">
    <text evidence="1">The sequence shown here is derived from an EMBL/GenBank/DDBJ whole genome shotgun (WGS) entry which is preliminary data.</text>
</comment>
<keyword evidence="2" id="KW-1185">Reference proteome</keyword>
<reference evidence="2" key="1">
    <citation type="submission" date="2017-03" db="EMBL/GenBank/DDBJ databases">
        <title>Phytopthora megakarya and P. palmivora, two closely related causual agents of cacao black pod achieved similar genome size and gene model numbers by different mechanisms.</title>
        <authorList>
            <person name="Ali S."/>
            <person name="Shao J."/>
            <person name="Larry D.J."/>
            <person name="Kronmiller B."/>
            <person name="Shen D."/>
            <person name="Strem M.D."/>
            <person name="Melnick R.L."/>
            <person name="Guiltinan M.J."/>
            <person name="Tyler B.M."/>
            <person name="Meinhardt L.W."/>
            <person name="Bailey B.A."/>
        </authorList>
    </citation>
    <scope>NUCLEOTIDE SEQUENCE [LARGE SCALE GENOMIC DNA]</scope>
    <source>
        <strain evidence="2">zdho120</strain>
    </source>
</reference>
<protein>
    <submittedName>
        <fullName evidence="1">Uncharacterized protein</fullName>
    </submittedName>
</protein>